<dbReference type="GO" id="GO:0033819">
    <property type="term" value="F:lipoyl(octanoyl) transferase activity"/>
    <property type="evidence" value="ECO:0007669"/>
    <property type="project" value="UniProtKB-EC"/>
</dbReference>
<keyword evidence="3 5" id="KW-0808">Transferase</keyword>
<keyword evidence="4 5" id="KW-0012">Acyltransferase</keyword>
<proteinExistence type="inferred from homology"/>
<dbReference type="InterPro" id="IPR020605">
    <property type="entry name" value="Octanoyltransferase_CS"/>
</dbReference>
<dbReference type="EC" id="2.3.1.181" evidence="5"/>
<evidence type="ECO:0000259" key="9">
    <source>
        <dbReference type="PROSITE" id="PS51733"/>
    </source>
</evidence>
<dbReference type="Proteomes" id="UP000094236">
    <property type="component" value="Unassembled WGS sequence"/>
</dbReference>
<dbReference type="PANTHER" id="PTHR10993:SF7">
    <property type="entry name" value="LIPOYLTRANSFERASE 2, MITOCHONDRIAL-RELATED"/>
    <property type="match status" value="1"/>
</dbReference>
<dbReference type="NCBIfam" id="TIGR00214">
    <property type="entry name" value="lipB"/>
    <property type="match status" value="1"/>
</dbReference>
<feature type="binding site" evidence="7">
    <location>
        <begin position="125"/>
        <end position="132"/>
    </location>
    <ligand>
        <name>substrate</name>
    </ligand>
</feature>
<dbReference type="PROSITE" id="PS51733">
    <property type="entry name" value="BPL_LPL_CATALYTIC"/>
    <property type="match status" value="1"/>
</dbReference>
<comment type="pathway">
    <text evidence="1 5">Protein modification; protein lipoylation via endogenous pathway; protein N(6)-(lipoyl)lysine from octanoyl-[acyl-carrier-protein]: step 1/2.</text>
</comment>
<evidence type="ECO:0000256" key="6">
    <source>
        <dbReference type="PIRSR" id="PIRSR016262-1"/>
    </source>
</evidence>
<evidence type="ECO:0000256" key="8">
    <source>
        <dbReference type="PIRSR" id="PIRSR016262-3"/>
    </source>
</evidence>
<dbReference type="GO" id="GO:0016874">
    <property type="term" value="F:ligase activity"/>
    <property type="evidence" value="ECO:0007669"/>
    <property type="project" value="EnsemblFungi"/>
</dbReference>
<dbReference type="PANTHER" id="PTHR10993">
    <property type="entry name" value="OCTANOYLTRANSFERASE"/>
    <property type="match status" value="1"/>
</dbReference>
<comment type="function">
    <text evidence="5">Catalyzes the transfer of endogenously produced octanoic acid from octanoyl-acyl-carrier-protein onto the lipoyl domains of lipoate-dependent enzymes. Lipoyl-ACP can also act as a substrate although octanoyl-ACP is likely to be the physiological substrate.</text>
</comment>
<feature type="binding site" evidence="7">
    <location>
        <begin position="207"/>
        <end position="209"/>
    </location>
    <ligand>
        <name>substrate</name>
    </ligand>
</feature>
<protein>
    <recommendedName>
        <fullName evidence="5">Octanoyltransferase</fullName>
        <ecNumber evidence="5">2.3.1.181</ecNumber>
    </recommendedName>
</protein>
<name>A0A1E4U208_PACTA</name>
<dbReference type="PROSITE" id="PS01313">
    <property type="entry name" value="LIPB"/>
    <property type="match status" value="1"/>
</dbReference>
<evidence type="ECO:0000313" key="11">
    <source>
        <dbReference type="Proteomes" id="UP000094236"/>
    </source>
</evidence>
<keyword evidence="11" id="KW-1185">Reference proteome</keyword>
<feature type="site" description="Lowers pKa of active site Cys" evidence="8">
    <location>
        <position position="191"/>
    </location>
</feature>
<dbReference type="InterPro" id="IPR004143">
    <property type="entry name" value="BPL_LPL_catalytic"/>
</dbReference>
<reference evidence="11" key="1">
    <citation type="submission" date="2016-05" db="EMBL/GenBank/DDBJ databases">
        <title>Comparative genomics of biotechnologically important yeasts.</title>
        <authorList>
            <consortium name="DOE Joint Genome Institute"/>
            <person name="Riley R."/>
            <person name="Haridas S."/>
            <person name="Wolfe K.H."/>
            <person name="Lopes M.R."/>
            <person name="Hittinger C.T."/>
            <person name="Goker M."/>
            <person name="Salamov A."/>
            <person name="Wisecaver J."/>
            <person name="Long T.M."/>
            <person name="Aerts A.L."/>
            <person name="Barry K."/>
            <person name="Choi C."/>
            <person name="Clum A."/>
            <person name="Coughlan A.Y."/>
            <person name="Deshpande S."/>
            <person name="Douglass A.P."/>
            <person name="Hanson S.J."/>
            <person name="Klenk H.-P."/>
            <person name="Labutti K."/>
            <person name="Lapidus A."/>
            <person name="Lindquist E."/>
            <person name="Lipzen A."/>
            <person name="Meier-Kolthoff J.P."/>
            <person name="Ohm R.A."/>
            <person name="Otillar R.P."/>
            <person name="Pangilinan J."/>
            <person name="Peng Y."/>
            <person name="Rokas A."/>
            <person name="Rosa C.A."/>
            <person name="Scheuner C."/>
            <person name="Sibirny A.A."/>
            <person name="Slot J.C."/>
            <person name="Stielow J.B."/>
            <person name="Sun H."/>
            <person name="Kurtzman C.P."/>
            <person name="Blackwell M."/>
            <person name="Grigoriev I.V."/>
            <person name="Jeffries T.W."/>
        </authorList>
    </citation>
    <scope>NUCLEOTIDE SEQUENCE [LARGE SCALE GENOMIC DNA]</scope>
    <source>
        <strain evidence="11">NRRL Y-2460</strain>
    </source>
</reference>
<dbReference type="Gene3D" id="3.30.930.10">
    <property type="entry name" value="Bira Bifunctional Protein, Domain 2"/>
    <property type="match status" value="1"/>
</dbReference>
<feature type="binding site" evidence="7">
    <location>
        <begin position="194"/>
        <end position="196"/>
    </location>
    <ligand>
        <name>substrate</name>
    </ligand>
</feature>
<dbReference type="GO" id="GO:0009249">
    <property type="term" value="P:protein lipoylation"/>
    <property type="evidence" value="ECO:0007669"/>
    <property type="project" value="EnsemblFungi"/>
</dbReference>
<evidence type="ECO:0000256" key="1">
    <source>
        <dbReference type="ARBA" id="ARBA00004821"/>
    </source>
</evidence>
<gene>
    <name evidence="10" type="ORF">PACTADRAFT_47761</name>
</gene>
<dbReference type="InterPro" id="IPR000544">
    <property type="entry name" value="Octanoyltransferase"/>
</dbReference>
<dbReference type="PIRSF" id="PIRSF016262">
    <property type="entry name" value="LPLase"/>
    <property type="match status" value="1"/>
</dbReference>
<dbReference type="UniPathway" id="UPA00538">
    <property type="reaction ID" value="UER00592"/>
</dbReference>
<dbReference type="STRING" id="669874.A0A1E4U208"/>
<accession>A0A1E4U208</accession>
<dbReference type="EMBL" id="KV454011">
    <property type="protein sequence ID" value="ODV97928.1"/>
    <property type="molecule type" value="Genomic_DNA"/>
</dbReference>
<evidence type="ECO:0000256" key="5">
    <source>
        <dbReference type="PIRNR" id="PIRNR016262"/>
    </source>
</evidence>
<comment type="catalytic activity">
    <reaction evidence="5">
        <text>octanoyl-[ACP] + L-lysyl-[protein] = N(6)-octanoyl-L-lysyl-[protein] + holo-[ACP] + H(+)</text>
        <dbReference type="Rhea" id="RHEA:17665"/>
        <dbReference type="Rhea" id="RHEA-COMP:9636"/>
        <dbReference type="Rhea" id="RHEA-COMP:9685"/>
        <dbReference type="Rhea" id="RHEA-COMP:9752"/>
        <dbReference type="Rhea" id="RHEA-COMP:9928"/>
        <dbReference type="ChEBI" id="CHEBI:15378"/>
        <dbReference type="ChEBI" id="CHEBI:29969"/>
        <dbReference type="ChEBI" id="CHEBI:64479"/>
        <dbReference type="ChEBI" id="CHEBI:78463"/>
        <dbReference type="ChEBI" id="CHEBI:78809"/>
        <dbReference type="EC" id="2.3.1.181"/>
    </reaction>
</comment>
<feature type="active site" description="Acyl-thioester intermediate" evidence="6">
    <location>
        <position position="227"/>
    </location>
</feature>
<dbReference type="AlphaFoldDB" id="A0A1E4U208"/>
<evidence type="ECO:0000256" key="3">
    <source>
        <dbReference type="ARBA" id="ARBA00022679"/>
    </source>
</evidence>
<evidence type="ECO:0000256" key="4">
    <source>
        <dbReference type="ARBA" id="ARBA00023315"/>
    </source>
</evidence>
<dbReference type="InterPro" id="IPR045864">
    <property type="entry name" value="aa-tRNA-synth_II/BPL/LPL"/>
</dbReference>
<evidence type="ECO:0000256" key="2">
    <source>
        <dbReference type="ARBA" id="ARBA00007907"/>
    </source>
</evidence>
<feature type="domain" description="BPL/LPL catalytic" evidence="9">
    <location>
        <begin position="78"/>
        <end position="269"/>
    </location>
</feature>
<dbReference type="SUPFAM" id="SSF55681">
    <property type="entry name" value="Class II aaRS and biotin synthetases"/>
    <property type="match status" value="1"/>
</dbReference>
<sequence>MWRRLLSSSASCGFSPLVAGSKIKHYHFQGVRPYLEGDLIQEWLVSSFLKTKEYQLYSRNPAKNEFKLLSLPEPVEELYKSQAILSFEFESTYTAGKREKINHNQPLKFQKLQAEKNIKLIQTSRGGQITYHGPGQCVIYPILDLSLFKKLTSKCYVSTIEKTMKAVLQNRFGISTITNENTGIWIDDNLKISSIGCNVRRWITSHGISVNVNPDLKFMNDEDLVICGLPGKRQTSIKEQLQCKDTDLDLFEVATIFSDKLANKLGVSDVEHYKVEKRFNNTNVNELKNLFFS</sequence>
<comment type="similarity">
    <text evidence="2 5">Belongs to the LipB family.</text>
</comment>
<evidence type="ECO:0000256" key="7">
    <source>
        <dbReference type="PIRSR" id="PIRSR016262-2"/>
    </source>
</evidence>
<dbReference type="Pfam" id="PF21948">
    <property type="entry name" value="LplA-B_cat"/>
    <property type="match status" value="1"/>
</dbReference>
<dbReference type="OrthoDB" id="19908at2759"/>
<organism evidence="10 11">
    <name type="scientific">Pachysolen tannophilus NRRL Y-2460</name>
    <dbReference type="NCBI Taxonomy" id="669874"/>
    <lineage>
        <taxon>Eukaryota</taxon>
        <taxon>Fungi</taxon>
        <taxon>Dikarya</taxon>
        <taxon>Ascomycota</taxon>
        <taxon>Saccharomycotina</taxon>
        <taxon>Pichiomycetes</taxon>
        <taxon>Pachysolenaceae</taxon>
        <taxon>Pachysolen</taxon>
    </lineage>
</organism>
<evidence type="ECO:0000313" key="10">
    <source>
        <dbReference type="EMBL" id="ODV97928.1"/>
    </source>
</evidence>